<gene>
    <name evidence="1" type="ORF">ABFW12_22985</name>
</gene>
<organism evidence="1 2">
    <name type="scientific">Mycolicibacterium porcinum</name>
    <dbReference type="NCBI Taxonomy" id="39693"/>
    <lineage>
        <taxon>Bacteria</taxon>
        <taxon>Bacillati</taxon>
        <taxon>Actinomycetota</taxon>
        <taxon>Actinomycetes</taxon>
        <taxon>Mycobacteriales</taxon>
        <taxon>Mycobacteriaceae</taxon>
        <taxon>Mycolicibacterium</taxon>
    </lineage>
</organism>
<dbReference type="Pfam" id="PF23841">
    <property type="entry name" value="Phage_tail_terminator_2"/>
    <property type="match status" value="1"/>
</dbReference>
<name>A0ABV3VI81_9MYCO</name>
<dbReference type="Proteomes" id="UP001558474">
    <property type="component" value="Unassembled WGS sequence"/>
</dbReference>
<proteinExistence type="predicted"/>
<protein>
    <recommendedName>
        <fullName evidence="3">Phage tail protein</fullName>
    </recommendedName>
</protein>
<sequence>MTVPWLPAWYETGLPIAEDAAKALMAPLFPTGVTGAVEVVNQLPDEMLDTGWIGRLLFLGRLGGVADVRRDQAVIQIAAITNARTDSLLLNKFVRDVLLCIDDEIEVELEDGTTATIIAAKEITGPEEVPGLEYDERIIPSTFIFTFDNPLETPDYSDHLGH</sequence>
<dbReference type="EMBL" id="JBDLOU010000058">
    <property type="protein sequence ID" value="MEX3741097.1"/>
    <property type="molecule type" value="Genomic_DNA"/>
</dbReference>
<evidence type="ECO:0000313" key="2">
    <source>
        <dbReference type="Proteomes" id="UP001558474"/>
    </source>
</evidence>
<evidence type="ECO:0008006" key="3">
    <source>
        <dbReference type="Google" id="ProtNLM"/>
    </source>
</evidence>
<keyword evidence="2" id="KW-1185">Reference proteome</keyword>
<dbReference type="RefSeq" id="WP_368573796.1">
    <property type="nucleotide sequence ID" value="NZ_JBDLOU010000058.1"/>
</dbReference>
<comment type="caution">
    <text evidence="1">The sequence shown here is derived from an EMBL/GenBank/DDBJ whole genome shotgun (WGS) entry which is preliminary data.</text>
</comment>
<reference evidence="1 2" key="1">
    <citation type="submission" date="2024-04" db="EMBL/GenBank/DDBJ databases">
        <title>Genomic Markers of Mycobacteria.</title>
        <authorList>
            <person name="Soliman M.S."/>
            <person name="Elkholy A."/>
            <person name="Soliman N.S."/>
            <person name="Abbas A."/>
            <person name="Khayrat S."/>
            <person name="Shawky S."/>
        </authorList>
    </citation>
    <scope>NUCLEOTIDE SEQUENCE [LARGE SCALE GENOMIC DNA]</scope>
    <source>
        <strain evidence="1 2">Egy-CU-AM5</strain>
    </source>
</reference>
<evidence type="ECO:0000313" key="1">
    <source>
        <dbReference type="EMBL" id="MEX3741097.1"/>
    </source>
</evidence>
<dbReference type="InterPro" id="IPR057003">
    <property type="entry name" value="Phage_tail_terminator_2"/>
</dbReference>
<accession>A0ABV3VI81</accession>